<organism evidence="1 2">
    <name type="scientific">Trichinella zimbabwensis</name>
    <dbReference type="NCBI Taxonomy" id="268475"/>
    <lineage>
        <taxon>Eukaryota</taxon>
        <taxon>Metazoa</taxon>
        <taxon>Ecdysozoa</taxon>
        <taxon>Nematoda</taxon>
        <taxon>Enoplea</taxon>
        <taxon>Dorylaimia</taxon>
        <taxon>Trichinellida</taxon>
        <taxon>Trichinellidae</taxon>
        <taxon>Trichinella</taxon>
    </lineage>
</organism>
<sequence>MLICRHQHCPGGQEFLRCYGRFHKSSHCLTQAVTAYQRQANHQKGAELAKYGTGQNRTSHIYSQISDGYATLLNLECPSAN</sequence>
<reference evidence="1 2" key="1">
    <citation type="submission" date="2015-01" db="EMBL/GenBank/DDBJ databases">
        <title>Evolution of Trichinella species and genotypes.</title>
        <authorList>
            <person name="Korhonen P.K."/>
            <person name="Edoardo P."/>
            <person name="Giuseppe L.R."/>
            <person name="Gasser R.B."/>
        </authorList>
    </citation>
    <scope>NUCLEOTIDE SEQUENCE [LARGE SCALE GENOMIC DNA]</scope>
    <source>
        <strain evidence="1">ISS1029</strain>
    </source>
</reference>
<comment type="caution">
    <text evidence="1">The sequence shown here is derived from an EMBL/GenBank/DDBJ whole genome shotgun (WGS) entry which is preliminary data.</text>
</comment>
<protein>
    <submittedName>
        <fullName evidence="1">Uncharacterized protein</fullName>
    </submittedName>
</protein>
<gene>
    <name evidence="1" type="ORF">T11_670</name>
</gene>
<dbReference type="AlphaFoldDB" id="A0A0V1I4T4"/>
<dbReference type="Proteomes" id="UP000055024">
    <property type="component" value="Unassembled WGS sequence"/>
</dbReference>
<name>A0A0V1I4T4_9BILA</name>
<evidence type="ECO:0000313" key="1">
    <source>
        <dbReference type="EMBL" id="KRZ16933.1"/>
    </source>
</evidence>
<proteinExistence type="predicted"/>
<accession>A0A0V1I4T4</accession>
<keyword evidence="2" id="KW-1185">Reference proteome</keyword>
<evidence type="ECO:0000313" key="2">
    <source>
        <dbReference type="Proteomes" id="UP000055024"/>
    </source>
</evidence>
<dbReference type="EMBL" id="JYDP01000009">
    <property type="protein sequence ID" value="KRZ16933.1"/>
    <property type="molecule type" value="Genomic_DNA"/>
</dbReference>